<evidence type="ECO:0000256" key="7">
    <source>
        <dbReference type="ARBA" id="ARBA00022840"/>
    </source>
</evidence>
<keyword evidence="8" id="KW-0238">DNA-binding</keyword>
<evidence type="ECO:0000313" key="12">
    <source>
        <dbReference type="EMBL" id="PIS20658.1"/>
    </source>
</evidence>
<keyword evidence="5" id="KW-0347">Helicase</keyword>
<dbReference type="GO" id="GO:0004527">
    <property type="term" value="F:exonuclease activity"/>
    <property type="evidence" value="ECO:0007669"/>
    <property type="project" value="UniProtKB-KW"/>
</dbReference>
<sequence>AHRESEQQTLVEEERRLFYVACTRAREKLLLTYAKNYGGKRETKPSPFLEEMFANKITPSINQPPVTSYHLPVSNDQLPATSNKLISVSYSQIEIFKTCPRQYKYNYILKIPTLPSSALNFGQSLHRTLKDFHQRPFFGQDPSFEELLNIYQKQWLPGGYQDSKHQDLAKEKGRQLLLDYYQNHQERLFTPIHLEKRFTLHFGPVKLNGFIDRIGTNREGKTELVDYKTGKEGAAKEELDKEAKNSEQLSIYTLAALEDFKIKADQVCLYFLEHGYKAVSTRSDKQLEKTRDSVSQVIKEMGASQWPPSPGFHCQWCAYSQICPEAKLDG</sequence>
<dbReference type="GO" id="GO:0000725">
    <property type="term" value="P:recombinational repair"/>
    <property type="evidence" value="ECO:0007669"/>
    <property type="project" value="TreeGrafter"/>
</dbReference>
<dbReference type="Pfam" id="PF13361">
    <property type="entry name" value="UvrD_C"/>
    <property type="match status" value="1"/>
</dbReference>
<keyword evidence="4" id="KW-0378">Hydrolase</keyword>
<protein>
    <recommendedName>
        <fullName evidence="14">PD-(D/E)XK endonuclease-like domain-containing protein</fullName>
    </recommendedName>
</protein>
<comment type="caution">
    <text evidence="12">The sequence shown here is derived from an EMBL/GenBank/DDBJ whole genome shotgun (WGS) entry which is preliminary data.</text>
</comment>
<dbReference type="PANTHER" id="PTHR11070">
    <property type="entry name" value="UVRD / RECB / PCRA DNA HELICASE FAMILY MEMBER"/>
    <property type="match status" value="1"/>
</dbReference>
<evidence type="ECO:0000256" key="9">
    <source>
        <dbReference type="ARBA" id="ARBA00023204"/>
    </source>
</evidence>
<dbReference type="InterPro" id="IPR011335">
    <property type="entry name" value="Restrct_endonuc-II-like"/>
</dbReference>
<organism evidence="12 13">
    <name type="scientific">candidate division WWE3 bacterium CG08_land_8_20_14_0_20_43_13</name>
    <dbReference type="NCBI Taxonomy" id="1975087"/>
    <lineage>
        <taxon>Bacteria</taxon>
        <taxon>Katanobacteria</taxon>
    </lineage>
</organism>
<dbReference type="Proteomes" id="UP000231414">
    <property type="component" value="Unassembled WGS sequence"/>
</dbReference>
<feature type="domain" description="PD-(D/E)XK endonuclease-like" evidence="10">
    <location>
        <begin position="88"/>
        <end position="324"/>
    </location>
</feature>
<dbReference type="SUPFAM" id="SSF52980">
    <property type="entry name" value="Restriction endonuclease-like"/>
    <property type="match status" value="1"/>
</dbReference>
<evidence type="ECO:0000256" key="4">
    <source>
        <dbReference type="ARBA" id="ARBA00022801"/>
    </source>
</evidence>
<feature type="non-terminal residue" evidence="12">
    <location>
        <position position="1"/>
    </location>
</feature>
<evidence type="ECO:0000256" key="8">
    <source>
        <dbReference type="ARBA" id="ARBA00023125"/>
    </source>
</evidence>
<keyword evidence="3" id="KW-0227">DNA damage</keyword>
<keyword evidence="9" id="KW-0234">DNA repair</keyword>
<keyword evidence="6" id="KW-0269">Exonuclease</keyword>
<evidence type="ECO:0008006" key="14">
    <source>
        <dbReference type="Google" id="ProtNLM"/>
    </source>
</evidence>
<keyword evidence="2" id="KW-0547">Nucleotide-binding</keyword>
<evidence type="ECO:0000256" key="2">
    <source>
        <dbReference type="ARBA" id="ARBA00022741"/>
    </source>
</evidence>
<dbReference type="PANTHER" id="PTHR11070:SF2">
    <property type="entry name" value="ATP-DEPENDENT DNA HELICASE SRS2"/>
    <property type="match status" value="1"/>
</dbReference>
<dbReference type="Gene3D" id="3.30.160.800">
    <property type="match status" value="1"/>
</dbReference>
<evidence type="ECO:0000256" key="1">
    <source>
        <dbReference type="ARBA" id="ARBA00022722"/>
    </source>
</evidence>
<dbReference type="InterPro" id="IPR000212">
    <property type="entry name" value="DNA_helicase_UvrD/REP"/>
</dbReference>
<dbReference type="GO" id="GO:0005524">
    <property type="term" value="F:ATP binding"/>
    <property type="evidence" value="ECO:0007669"/>
    <property type="project" value="UniProtKB-KW"/>
</dbReference>
<evidence type="ECO:0000256" key="5">
    <source>
        <dbReference type="ARBA" id="ARBA00022806"/>
    </source>
</evidence>
<dbReference type="Pfam" id="PF12705">
    <property type="entry name" value="PDDEXK_1"/>
    <property type="match status" value="1"/>
</dbReference>
<evidence type="ECO:0000256" key="3">
    <source>
        <dbReference type="ARBA" id="ARBA00022763"/>
    </source>
</evidence>
<reference evidence="13" key="1">
    <citation type="submission" date="2017-09" db="EMBL/GenBank/DDBJ databases">
        <title>Depth-based differentiation of microbial function through sediment-hosted aquifers and enrichment of novel symbionts in the deep terrestrial subsurface.</title>
        <authorList>
            <person name="Probst A.J."/>
            <person name="Ladd B."/>
            <person name="Jarett J.K."/>
            <person name="Geller-Mcgrath D.E."/>
            <person name="Sieber C.M.K."/>
            <person name="Emerson J.B."/>
            <person name="Anantharaman K."/>
            <person name="Thomas B.C."/>
            <person name="Malmstrom R."/>
            <person name="Stieglmeier M."/>
            <person name="Klingl A."/>
            <person name="Woyke T."/>
            <person name="Ryan C.M."/>
            <person name="Banfield J.F."/>
        </authorList>
    </citation>
    <scope>NUCLEOTIDE SEQUENCE [LARGE SCALE GENOMIC DNA]</scope>
</reference>
<dbReference type="InterPro" id="IPR014017">
    <property type="entry name" value="DNA_helicase_UvrD-like_C"/>
</dbReference>
<proteinExistence type="predicted"/>
<evidence type="ECO:0000256" key="6">
    <source>
        <dbReference type="ARBA" id="ARBA00022839"/>
    </source>
</evidence>
<keyword evidence="7" id="KW-0067">ATP-binding</keyword>
<dbReference type="AlphaFoldDB" id="A0A2H0X992"/>
<keyword evidence="1" id="KW-0540">Nuclease</keyword>
<evidence type="ECO:0000259" key="10">
    <source>
        <dbReference type="Pfam" id="PF12705"/>
    </source>
</evidence>
<gene>
    <name evidence="12" type="ORF">COT52_02650</name>
</gene>
<feature type="domain" description="UvrD-like helicase C-terminal" evidence="11">
    <location>
        <begin position="5"/>
        <end position="35"/>
    </location>
</feature>
<dbReference type="EMBL" id="PEYW01000038">
    <property type="protein sequence ID" value="PIS20658.1"/>
    <property type="molecule type" value="Genomic_DNA"/>
</dbReference>
<dbReference type="SUPFAM" id="SSF52540">
    <property type="entry name" value="P-loop containing nucleoside triphosphate hydrolases"/>
    <property type="match status" value="1"/>
</dbReference>
<dbReference type="InterPro" id="IPR027417">
    <property type="entry name" value="P-loop_NTPase"/>
</dbReference>
<dbReference type="Gene3D" id="3.90.320.10">
    <property type="match status" value="1"/>
</dbReference>
<evidence type="ECO:0000313" key="13">
    <source>
        <dbReference type="Proteomes" id="UP000231414"/>
    </source>
</evidence>
<dbReference type="InterPro" id="IPR011604">
    <property type="entry name" value="PDDEXK-like_dom_sf"/>
</dbReference>
<dbReference type="GO" id="GO:0003677">
    <property type="term" value="F:DNA binding"/>
    <property type="evidence" value="ECO:0007669"/>
    <property type="project" value="UniProtKB-KW"/>
</dbReference>
<name>A0A2H0X992_UNCKA</name>
<evidence type="ECO:0000259" key="11">
    <source>
        <dbReference type="Pfam" id="PF13361"/>
    </source>
</evidence>
<dbReference type="GO" id="GO:0043138">
    <property type="term" value="F:3'-5' DNA helicase activity"/>
    <property type="evidence" value="ECO:0007669"/>
    <property type="project" value="TreeGrafter"/>
</dbReference>
<dbReference type="InterPro" id="IPR038726">
    <property type="entry name" value="PDDEXK_AddAB-type"/>
</dbReference>
<accession>A0A2H0X992</accession>